<dbReference type="EMBL" id="VSSQ01138949">
    <property type="protein sequence ID" value="MPN61802.1"/>
    <property type="molecule type" value="Genomic_DNA"/>
</dbReference>
<gene>
    <name evidence="1" type="ORF">SDC9_209546</name>
</gene>
<protein>
    <submittedName>
        <fullName evidence="1">Uncharacterized protein</fullName>
    </submittedName>
</protein>
<comment type="caution">
    <text evidence="1">The sequence shown here is derived from an EMBL/GenBank/DDBJ whole genome shotgun (WGS) entry which is preliminary data.</text>
</comment>
<reference evidence="1" key="1">
    <citation type="submission" date="2019-08" db="EMBL/GenBank/DDBJ databases">
        <authorList>
            <person name="Kucharzyk K."/>
            <person name="Murdoch R.W."/>
            <person name="Higgins S."/>
            <person name="Loffler F."/>
        </authorList>
    </citation>
    <scope>NUCLEOTIDE SEQUENCE</scope>
</reference>
<dbReference type="AlphaFoldDB" id="A0A645JF42"/>
<accession>A0A645JF42</accession>
<name>A0A645JF42_9ZZZZ</name>
<sequence>MVLPFTVAIVAGAPKYNFFEHKKEKNTDQYP</sequence>
<proteinExistence type="predicted"/>
<organism evidence="1">
    <name type="scientific">bioreactor metagenome</name>
    <dbReference type="NCBI Taxonomy" id="1076179"/>
    <lineage>
        <taxon>unclassified sequences</taxon>
        <taxon>metagenomes</taxon>
        <taxon>ecological metagenomes</taxon>
    </lineage>
</organism>
<evidence type="ECO:0000313" key="1">
    <source>
        <dbReference type="EMBL" id="MPN61802.1"/>
    </source>
</evidence>